<protein>
    <submittedName>
        <fullName evidence="1">Uncharacterized protein</fullName>
    </submittedName>
</protein>
<keyword evidence="2" id="KW-1185">Reference proteome</keyword>
<dbReference type="RefSeq" id="YP_009030264.1">
    <property type="nucleotide sequence ID" value="NC_024121.1"/>
</dbReference>
<sequence>MFDLPNFEVILPLEAVGILMAHINLRNDVDEMKNYRVMDMAPLSNGRVVIDLYSKYDHSDIESLKDTLKFMDIEFEVNAK</sequence>
<name>A0A023W6J6_9CAUD</name>
<evidence type="ECO:0000313" key="2">
    <source>
        <dbReference type="Proteomes" id="UP000024445"/>
    </source>
</evidence>
<organism evidence="1 2">
    <name type="scientific">Serratia phage PS2</name>
    <dbReference type="NCBI Taxonomy" id="1481112"/>
    <lineage>
        <taxon>Viruses</taxon>
        <taxon>Duplodnaviria</taxon>
        <taxon>Heunggongvirae</taxon>
        <taxon>Uroviricota</taxon>
        <taxon>Caudoviricetes</taxon>
        <taxon>Muldoonvirus</taxon>
        <taxon>Muldoonvirus PS2</taxon>
    </lineage>
</organism>
<dbReference type="EMBL" id="KJ025957">
    <property type="protein sequence ID" value="AHY25456.1"/>
    <property type="molecule type" value="Genomic_DNA"/>
</dbReference>
<accession>A0A023W6J6</accession>
<proteinExistence type="predicted"/>
<dbReference type="GeneID" id="19485092"/>
<reference evidence="1 2" key="1">
    <citation type="submission" date="2014-01" db="EMBL/GenBank/DDBJ databases">
        <authorList>
            <person name="Zhang G."/>
            <person name="Jin J."/>
            <person name="Li Z.J."/>
            <person name="Wang S.W."/>
            <person name="Chen S.J."/>
            <person name="Wang S.M."/>
            <person name="Wang X.T."/>
            <person name="Li Y.H."/>
            <person name="Wang J."/>
            <person name="Yang C.K."/>
            <person name="Wang L."/>
        </authorList>
    </citation>
    <scope>NUCLEOTIDE SEQUENCE [LARGE SCALE GENOMIC DNA]</scope>
</reference>
<evidence type="ECO:0000313" key="1">
    <source>
        <dbReference type="EMBL" id="AHY25456.1"/>
    </source>
</evidence>
<dbReference type="Proteomes" id="UP000024445">
    <property type="component" value="Segment"/>
</dbReference>
<dbReference type="KEGG" id="vg:19485092"/>
<gene>
    <name evidence="1" type="ORF">PS2_217</name>
</gene>